<protein>
    <submittedName>
        <fullName evidence="3">DNA, SC038</fullName>
    </submittedName>
</protein>
<dbReference type="InterPro" id="IPR025110">
    <property type="entry name" value="AMP-bd_C"/>
</dbReference>
<sequence length="622" mass="67464">METNGMQRAFVTGPTEPPICPKTFAQFIDEQAATYGQRPSIVSPWQGISLSYHELAERSKHVARALLGMGLAHGDCVGIMAGSSCQHIELLMGGARIGCAVVSLHTTYTPEELKRTVRRTSCRLVFISSRIGRRDLSTHVNVMKNCMSSGALPELNAVLTIGQNDYKGYSQGLQTYEALFSEYKEGVTNPDIDATFLLKLAEKAVTTDDVIRMDFTSVLEHLPRVSPVNQSIGTTGTPKAAMLTAINLLGGGFIVGERLSLTPKDIICSPAPLFHSFTLIAGVFASLTHGSSVILPSDHFDPHTVVAAIQKQAPTVLLGVPTMFLAELEIMAKEPADMSLRAAVVGGSVVTSALRKNICTTMKTKEVYSVYGMTETGATFIGSLDGLEESTGMVGYVMPHICAKVLNRSGQIARPMEKGELYTSGFTLQKGYFGEEEKTLETMTQDQDGKIWMRTGDEAVIDESGCCRITGRIKDIIIRGQLGGENISPLEVESRLASHPSIGEASVLGLPDAKYGEVVGCFLKSAPNVERLADEEVQGWVRETLAWHKTPAYIFWIGDPGVADDFPRTGTGKHQKHIMKKIGERLIAVRRNGVCEPRLMCESFRSVTTHSSVGNNSLINCV</sequence>
<evidence type="ECO:0000313" key="4">
    <source>
        <dbReference type="Proteomes" id="UP000006564"/>
    </source>
</evidence>
<dbReference type="GeneID" id="5997499"/>
<keyword evidence="4" id="KW-1185">Reference proteome</keyword>
<dbReference type="InterPro" id="IPR042099">
    <property type="entry name" value="ANL_N_sf"/>
</dbReference>
<dbReference type="Pfam" id="PF13193">
    <property type="entry name" value="AMP-binding_C"/>
    <property type="match status" value="1"/>
</dbReference>
<dbReference type="Pfam" id="PF00501">
    <property type="entry name" value="AMP-binding"/>
    <property type="match status" value="1"/>
</dbReference>
<dbReference type="HOGENOM" id="CLU_000022_59_7_1"/>
<dbReference type="EMBL" id="AP007169">
    <property type="protein sequence ID" value="BAE64271.1"/>
    <property type="molecule type" value="Genomic_DNA"/>
</dbReference>
<evidence type="ECO:0000259" key="2">
    <source>
        <dbReference type="Pfam" id="PF13193"/>
    </source>
</evidence>
<organism evidence="3 4">
    <name type="scientific">Aspergillus oryzae (strain ATCC 42149 / RIB 40)</name>
    <name type="common">Yellow koji mold</name>
    <dbReference type="NCBI Taxonomy" id="510516"/>
    <lineage>
        <taxon>Eukaryota</taxon>
        <taxon>Fungi</taxon>
        <taxon>Dikarya</taxon>
        <taxon>Ascomycota</taxon>
        <taxon>Pezizomycotina</taxon>
        <taxon>Eurotiomycetes</taxon>
        <taxon>Eurotiomycetidae</taxon>
        <taxon>Eurotiales</taxon>
        <taxon>Aspergillaceae</taxon>
        <taxon>Aspergillus</taxon>
        <taxon>Aspergillus subgen. Circumdati</taxon>
    </lineage>
</organism>
<dbReference type="PANTHER" id="PTHR43201">
    <property type="entry name" value="ACYL-COA SYNTHETASE"/>
    <property type="match status" value="1"/>
</dbReference>
<proteinExistence type="predicted"/>
<evidence type="ECO:0000313" key="3">
    <source>
        <dbReference type="EMBL" id="BAE64271.1"/>
    </source>
</evidence>
<dbReference type="Gene3D" id="3.40.50.12780">
    <property type="entry name" value="N-terminal domain of ligase-like"/>
    <property type="match status" value="1"/>
</dbReference>
<dbReference type="RefSeq" id="XP_023093159.1">
    <property type="nucleotide sequence ID" value="XM_023238265.1"/>
</dbReference>
<dbReference type="Gene3D" id="3.30.300.30">
    <property type="match status" value="1"/>
</dbReference>
<dbReference type="OMA" id="KMLIAYG"/>
<feature type="domain" description="AMP-dependent synthetase/ligase" evidence="1">
    <location>
        <begin position="29"/>
        <end position="433"/>
    </location>
</feature>
<dbReference type="STRING" id="510516.Q2U2E4"/>
<dbReference type="EMBL" id="BA000054">
    <property type="protein sequence ID" value="BAE64271.1"/>
    <property type="molecule type" value="Genomic_DNA"/>
</dbReference>
<accession>Q2U2E4</accession>
<dbReference type="InterPro" id="IPR000873">
    <property type="entry name" value="AMP-dep_synth/lig_dom"/>
</dbReference>
<dbReference type="PANTHER" id="PTHR43201:SF6">
    <property type="entry name" value="ACYL COA SYNTHETASE (EUROFUNG)"/>
    <property type="match status" value="1"/>
</dbReference>
<dbReference type="AlphaFoldDB" id="Q2U2E4"/>
<dbReference type="KEGG" id="aor:AO090038000487"/>
<name>Q2U2E4_ASPOR</name>
<feature type="domain" description="AMP-binding enzyme C-terminal" evidence="2">
    <location>
        <begin position="491"/>
        <end position="573"/>
    </location>
</feature>
<dbReference type="GO" id="GO:0031956">
    <property type="term" value="F:medium-chain fatty acid-CoA ligase activity"/>
    <property type="evidence" value="ECO:0007669"/>
    <property type="project" value="TreeGrafter"/>
</dbReference>
<dbReference type="InterPro" id="IPR045851">
    <property type="entry name" value="AMP-bd_C_sf"/>
</dbReference>
<reference evidence="3 4" key="1">
    <citation type="journal article" date="2005" name="Nature">
        <title>Genome sequencing and analysis of Aspergillus oryzae.</title>
        <authorList>
            <person name="Machida M."/>
            <person name="Asai K."/>
            <person name="Sano M."/>
            <person name="Tanaka T."/>
            <person name="Kumagai T."/>
            <person name="Terai G."/>
            <person name="Kusumoto K."/>
            <person name="Arima T."/>
            <person name="Akita O."/>
            <person name="Kashiwagi Y."/>
            <person name="Abe K."/>
            <person name="Gomi K."/>
            <person name="Horiuchi H."/>
            <person name="Kitamoto K."/>
            <person name="Kobayashi T."/>
            <person name="Takeuchi M."/>
            <person name="Denning D.W."/>
            <person name="Galagan J.E."/>
            <person name="Nierman W.C."/>
            <person name="Yu J."/>
            <person name="Archer D.B."/>
            <person name="Bennett J.W."/>
            <person name="Bhatnagar D."/>
            <person name="Cleveland T.E."/>
            <person name="Fedorova N.D."/>
            <person name="Gotoh O."/>
            <person name="Horikawa H."/>
            <person name="Hosoyama A."/>
            <person name="Ichinomiya M."/>
            <person name="Igarashi R."/>
            <person name="Iwashita K."/>
            <person name="Juvvadi P.R."/>
            <person name="Kato M."/>
            <person name="Kato Y."/>
            <person name="Kin T."/>
            <person name="Kokubun A."/>
            <person name="Maeda H."/>
            <person name="Maeyama N."/>
            <person name="Maruyama J."/>
            <person name="Nagasaki H."/>
            <person name="Nakajima T."/>
            <person name="Oda K."/>
            <person name="Okada K."/>
            <person name="Paulsen I."/>
            <person name="Sakamoto K."/>
            <person name="Sawano T."/>
            <person name="Takahashi M."/>
            <person name="Takase K."/>
            <person name="Terabayashi Y."/>
            <person name="Wortman J."/>
            <person name="Yamada O."/>
            <person name="Yamagata Y."/>
            <person name="Anazawa H."/>
            <person name="Hata Y."/>
            <person name="Koide Y."/>
            <person name="Komori T."/>
            <person name="Koyama Y."/>
            <person name="Minetoki T."/>
            <person name="Suharnan S."/>
            <person name="Tanaka A."/>
            <person name="Isono K."/>
            <person name="Kuhara S."/>
            <person name="Ogasawara N."/>
            <person name="Kikuchi H."/>
        </authorList>
    </citation>
    <scope>NUCLEOTIDE SEQUENCE [LARGE SCALE GENOMIC DNA]</scope>
    <source>
        <strain evidence="4">ATCC 42149 / RIB 40</strain>
    </source>
</reference>
<evidence type="ECO:0000259" key="1">
    <source>
        <dbReference type="Pfam" id="PF00501"/>
    </source>
</evidence>
<dbReference type="GO" id="GO:0006631">
    <property type="term" value="P:fatty acid metabolic process"/>
    <property type="evidence" value="ECO:0007669"/>
    <property type="project" value="TreeGrafter"/>
</dbReference>
<gene>
    <name evidence="3" type="ORF">AO090038000487</name>
</gene>
<dbReference type="Proteomes" id="UP000006564">
    <property type="component" value="Chromosome 6"/>
</dbReference>
<dbReference type="SUPFAM" id="SSF56801">
    <property type="entry name" value="Acetyl-CoA synthetase-like"/>
    <property type="match status" value="1"/>
</dbReference>